<gene>
    <name evidence="3" type="ORF">RM533_03625</name>
</gene>
<dbReference type="PANTHER" id="PTHR35535:SF2">
    <property type="entry name" value="DUF306 DOMAIN-CONTAINING PROTEIN"/>
    <property type="match status" value="1"/>
</dbReference>
<dbReference type="InterPro" id="IPR053147">
    <property type="entry name" value="Hsp_HslJ-like"/>
</dbReference>
<reference evidence="3 4" key="1">
    <citation type="submission" date="2023-09" db="EMBL/GenBank/DDBJ databases">
        <authorList>
            <person name="Rey-Velasco X."/>
        </authorList>
    </citation>
    <scope>NUCLEOTIDE SEQUENCE [LARGE SCALE GENOMIC DNA]</scope>
    <source>
        <strain evidence="3 4">F390</strain>
    </source>
</reference>
<feature type="chain" id="PRO_5046589689" evidence="1">
    <location>
        <begin position="21"/>
        <end position="266"/>
    </location>
</feature>
<dbReference type="PANTHER" id="PTHR35535">
    <property type="entry name" value="HEAT SHOCK PROTEIN HSLJ"/>
    <property type="match status" value="1"/>
</dbReference>
<dbReference type="Pfam" id="PF03724">
    <property type="entry name" value="META"/>
    <property type="match status" value="1"/>
</dbReference>
<dbReference type="Proteomes" id="UP001259803">
    <property type="component" value="Unassembled WGS sequence"/>
</dbReference>
<dbReference type="EMBL" id="JAVRHS010000002">
    <property type="protein sequence ID" value="MDT0575270.1"/>
    <property type="molecule type" value="Genomic_DNA"/>
</dbReference>
<evidence type="ECO:0000259" key="2">
    <source>
        <dbReference type="Pfam" id="PF03724"/>
    </source>
</evidence>
<protein>
    <submittedName>
        <fullName evidence="3">META domain-containing protein</fullName>
    </submittedName>
</protein>
<accession>A0ABU2ZFA2</accession>
<evidence type="ECO:0000313" key="3">
    <source>
        <dbReference type="EMBL" id="MDT0575270.1"/>
    </source>
</evidence>
<sequence>MNKVALSISAAILALGTAGCATMGAGQNEPTANVGNPISVSGDLVYRERIALPPGAQMEIIVSDITNGADRELVLARSQTSIERRGPPVPFSIDVSTLNISEGPLYGLRAFIKDPDGKTMFRTSSPFLLNLRDARNEVGSIMLTMTSAQDAGSEGIIDVQDGVWRITQIGYDVAPQPTAPTINFALDGRLYGDTGCNNFSAEYKLDGSAISKTAIAVTQRACEPGLMQQERRFLDVLNGIDRVTLDADGRLVLEGNGKQMVAERSR</sequence>
<dbReference type="InterPro" id="IPR038670">
    <property type="entry name" value="HslJ-like_sf"/>
</dbReference>
<keyword evidence="1" id="KW-0732">Signal</keyword>
<comment type="caution">
    <text evidence="3">The sequence shown here is derived from an EMBL/GenBank/DDBJ whole genome shotgun (WGS) entry which is preliminary data.</text>
</comment>
<organism evidence="3 4">
    <name type="scientific">Croceicoccus esteveae</name>
    <dbReference type="NCBI Taxonomy" id="3075597"/>
    <lineage>
        <taxon>Bacteria</taxon>
        <taxon>Pseudomonadati</taxon>
        <taxon>Pseudomonadota</taxon>
        <taxon>Alphaproteobacteria</taxon>
        <taxon>Sphingomonadales</taxon>
        <taxon>Erythrobacteraceae</taxon>
        <taxon>Croceicoccus</taxon>
    </lineage>
</organism>
<evidence type="ECO:0000256" key="1">
    <source>
        <dbReference type="SAM" id="SignalP"/>
    </source>
</evidence>
<dbReference type="RefSeq" id="WP_311339846.1">
    <property type="nucleotide sequence ID" value="NZ_JAVRHS010000002.1"/>
</dbReference>
<dbReference type="PROSITE" id="PS51257">
    <property type="entry name" value="PROKAR_LIPOPROTEIN"/>
    <property type="match status" value="1"/>
</dbReference>
<feature type="domain" description="DUF306" evidence="2">
    <location>
        <begin position="159"/>
        <end position="258"/>
    </location>
</feature>
<feature type="signal peptide" evidence="1">
    <location>
        <begin position="1"/>
        <end position="20"/>
    </location>
</feature>
<dbReference type="Gene3D" id="2.40.128.270">
    <property type="match status" value="1"/>
</dbReference>
<dbReference type="InterPro" id="IPR039366">
    <property type="entry name" value="Pilotin"/>
</dbReference>
<evidence type="ECO:0000313" key="4">
    <source>
        <dbReference type="Proteomes" id="UP001259803"/>
    </source>
</evidence>
<proteinExistence type="predicted"/>
<keyword evidence="4" id="KW-1185">Reference proteome</keyword>
<dbReference type="InterPro" id="IPR005184">
    <property type="entry name" value="DUF306_Meta_HslJ"/>
</dbReference>
<dbReference type="Pfam" id="PF09619">
    <property type="entry name" value="YscW"/>
    <property type="match status" value="1"/>
</dbReference>
<name>A0ABU2ZFA2_9SPHN</name>